<feature type="domain" description="PAC" evidence="9">
    <location>
        <begin position="98"/>
        <end position="150"/>
    </location>
</feature>
<accession>A0A5C6E422</accession>
<feature type="domain" description="PAS" evidence="8">
    <location>
        <begin position="567"/>
        <end position="613"/>
    </location>
</feature>
<evidence type="ECO:0000256" key="5">
    <source>
        <dbReference type="ARBA" id="ARBA00022777"/>
    </source>
</evidence>
<protein>
    <recommendedName>
        <fullName evidence="2">histidine kinase</fullName>
        <ecNumber evidence="2">2.7.13.3</ecNumber>
    </recommendedName>
</protein>
<keyword evidence="3" id="KW-0597">Phosphoprotein</keyword>
<sequence>MPVEISDLSFTSSDHDDEMTAKSTFDEAFQPFADAMPVMVWMCAADGSAMFFNRKWVEMTGLSMEDSLGDGWTRAIHPEDQKHALATWQHAIQTRANHDVELRYRMVDGSYRWHILKALPTLNADGTVKHWQAVCTDIDDQHDSFERELRGRNRVLLSLAEGQPLAKVLDEIIEVAEELRPEMIGSILVLDQQEGCLRHGASRQLPDFYLDAMEAMTPGPSVGSCGTATFTRKRVIVEDIHTSSLWEDYRDLATRAKFRACWSEPILAPCGRVMGTFAMYYAEARTPDARDLQFVESFAKLAAIAIERVTVDDELRQMAAIVDSTDDAIILKNLDGVIERWNPGAERLYGYSAKEALGMPIDLLVPEDCIDELDANTERLRQGKPVNHFETTRMTKDGKRIHVSSTISPVLDSEGILSHFVEVQNDITQRVQAQAELDRERSVLEAIVHGIPDAILLAKLDRKLSFVNESACRIFGYERSEMEGQHGAIFYANQDDFRQQAEQRFNLTATPQKDIQEIRWRRKNGEVFAGEIVGTIIRDSYGKPIGYLGIIRDVTERKRAEATIREKQRQLSTLINNLPGAAYRRKYDGNWTTEYISDGCQELTGYAPEEFMSGTAKSRRGSGRSDESDAEGLVTSSTTPIDERAFLNWASVIVAEDRENFAMEIQQAISEKRPFQLSYRICHCSGEIRWLWEQGEGVFAGDGDGRVVALEGYISDVTELREARERIIQSERLAAVGQMISAIAHESRNALQRIQVGLDMLGFEIEVDSESRADLDRIARAKGDLLRLFEGLRNYAAPMQLDSSPEELSAVWRKAWANLQPSRDNHPAQLIEEPHSIELTCWLDAFRIEQVFRNLFENSLAACNDPVRIGISCTAAELNGTPAVCVSVRDNGPGLTEEQRARIFEAFFTTKSKGTGLGMAIANRIVEAHQGTIAVGDAKDGGAEFLITLPRTLS</sequence>
<dbReference type="Gene3D" id="1.10.287.130">
    <property type="match status" value="1"/>
</dbReference>
<dbReference type="InterPro" id="IPR052162">
    <property type="entry name" value="Sensor_kinase/Photoreceptor"/>
</dbReference>
<keyword evidence="4 10" id="KW-0808">Transferase</keyword>
<dbReference type="SUPFAM" id="SSF55874">
    <property type="entry name" value="ATPase domain of HSP90 chaperone/DNA topoisomerase II/histidine kinase"/>
    <property type="match status" value="1"/>
</dbReference>
<dbReference type="EC" id="2.7.13.3" evidence="2"/>
<comment type="catalytic activity">
    <reaction evidence="1">
        <text>ATP + protein L-histidine = ADP + protein N-phospho-L-histidine.</text>
        <dbReference type="EC" id="2.7.13.3"/>
    </reaction>
</comment>
<dbReference type="Gene3D" id="3.30.450.40">
    <property type="match status" value="1"/>
</dbReference>
<dbReference type="SUPFAM" id="SSF55781">
    <property type="entry name" value="GAF domain-like"/>
    <property type="match status" value="1"/>
</dbReference>
<feature type="domain" description="PAS" evidence="8">
    <location>
        <begin position="25"/>
        <end position="95"/>
    </location>
</feature>
<dbReference type="PROSITE" id="PS50113">
    <property type="entry name" value="PAC"/>
    <property type="match status" value="4"/>
</dbReference>
<dbReference type="InterPro" id="IPR005467">
    <property type="entry name" value="His_kinase_dom"/>
</dbReference>
<dbReference type="InterPro" id="IPR013655">
    <property type="entry name" value="PAS_fold_3"/>
</dbReference>
<dbReference type="InterPro" id="IPR013767">
    <property type="entry name" value="PAS_fold"/>
</dbReference>
<dbReference type="SMART" id="SM00387">
    <property type="entry name" value="HATPase_c"/>
    <property type="match status" value="1"/>
</dbReference>
<name>A0A5C6E422_9BACT</name>
<keyword evidence="5 10" id="KW-0418">Kinase</keyword>
<dbReference type="Proteomes" id="UP000315471">
    <property type="component" value="Unassembled WGS sequence"/>
</dbReference>
<dbReference type="AlphaFoldDB" id="A0A5C6E422"/>
<dbReference type="InterPro" id="IPR001610">
    <property type="entry name" value="PAC"/>
</dbReference>
<dbReference type="SMART" id="SM00086">
    <property type="entry name" value="PAC"/>
    <property type="match status" value="4"/>
</dbReference>
<dbReference type="Pfam" id="PF08447">
    <property type="entry name" value="PAS_3"/>
    <property type="match status" value="2"/>
</dbReference>
<dbReference type="SMART" id="SM00065">
    <property type="entry name" value="GAF"/>
    <property type="match status" value="1"/>
</dbReference>
<dbReference type="SUPFAM" id="SSF47384">
    <property type="entry name" value="Homodimeric domain of signal transducing histidine kinase"/>
    <property type="match status" value="1"/>
</dbReference>
<organism evidence="10 11">
    <name type="scientific">Novipirellula aureliae</name>
    <dbReference type="NCBI Taxonomy" id="2527966"/>
    <lineage>
        <taxon>Bacteria</taxon>
        <taxon>Pseudomonadati</taxon>
        <taxon>Planctomycetota</taxon>
        <taxon>Planctomycetia</taxon>
        <taxon>Pirellulales</taxon>
        <taxon>Pirellulaceae</taxon>
        <taxon>Novipirellula</taxon>
    </lineage>
</organism>
<dbReference type="Gene3D" id="3.30.450.20">
    <property type="entry name" value="PAS domain"/>
    <property type="match status" value="4"/>
</dbReference>
<dbReference type="InterPro" id="IPR036890">
    <property type="entry name" value="HATPase_C_sf"/>
</dbReference>
<dbReference type="PROSITE" id="PS50109">
    <property type="entry name" value="HIS_KIN"/>
    <property type="match status" value="1"/>
</dbReference>
<dbReference type="SMART" id="SM00091">
    <property type="entry name" value="PAS"/>
    <property type="match status" value="4"/>
</dbReference>
<proteinExistence type="predicted"/>
<evidence type="ECO:0000313" key="11">
    <source>
        <dbReference type="Proteomes" id="UP000315471"/>
    </source>
</evidence>
<feature type="domain" description="PAC" evidence="9">
    <location>
        <begin position="514"/>
        <end position="566"/>
    </location>
</feature>
<evidence type="ECO:0000259" key="7">
    <source>
        <dbReference type="PROSITE" id="PS50109"/>
    </source>
</evidence>
<dbReference type="RefSeq" id="WP_146599367.1">
    <property type="nucleotide sequence ID" value="NZ_SJPY01000002.1"/>
</dbReference>
<evidence type="ECO:0000259" key="8">
    <source>
        <dbReference type="PROSITE" id="PS50112"/>
    </source>
</evidence>
<dbReference type="PANTHER" id="PTHR43304">
    <property type="entry name" value="PHYTOCHROME-LIKE PROTEIN CPH1"/>
    <property type="match status" value="1"/>
</dbReference>
<dbReference type="InterPro" id="IPR000700">
    <property type="entry name" value="PAS-assoc_C"/>
</dbReference>
<dbReference type="EMBL" id="SJPY01000002">
    <property type="protein sequence ID" value="TWU44413.1"/>
    <property type="molecule type" value="Genomic_DNA"/>
</dbReference>
<dbReference type="PANTHER" id="PTHR43304:SF1">
    <property type="entry name" value="PAC DOMAIN-CONTAINING PROTEIN"/>
    <property type="match status" value="1"/>
</dbReference>
<evidence type="ECO:0000256" key="1">
    <source>
        <dbReference type="ARBA" id="ARBA00000085"/>
    </source>
</evidence>
<gene>
    <name evidence="10" type="primary">kinE_2</name>
    <name evidence="10" type="ORF">Q31b_19490</name>
</gene>
<evidence type="ECO:0000313" key="10">
    <source>
        <dbReference type="EMBL" id="TWU44413.1"/>
    </source>
</evidence>
<dbReference type="PRINTS" id="PR00344">
    <property type="entry name" value="BCTRLSENSOR"/>
</dbReference>
<dbReference type="InterPro" id="IPR003594">
    <property type="entry name" value="HATPase_dom"/>
</dbReference>
<dbReference type="InterPro" id="IPR029016">
    <property type="entry name" value="GAF-like_dom_sf"/>
</dbReference>
<evidence type="ECO:0000256" key="2">
    <source>
        <dbReference type="ARBA" id="ARBA00012438"/>
    </source>
</evidence>
<dbReference type="CDD" id="cd00075">
    <property type="entry name" value="HATPase"/>
    <property type="match status" value="1"/>
</dbReference>
<dbReference type="Pfam" id="PF13185">
    <property type="entry name" value="GAF_2"/>
    <property type="match status" value="1"/>
</dbReference>
<evidence type="ECO:0000256" key="6">
    <source>
        <dbReference type="SAM" id="MobiDB-lite"/>
    </source>
</evidence>
<feature type="domain" description="Histidine kinase" evidence="7">
    <location>
        <begin position="742"/>
        <end position="953"/>
    </location>
</feature>
<evidence type="ECO:0000259" key="9">
    <source>
        <dbReference type="PROSITE" id="PS50113"/>
    </source>
</evidence>
<feature type="region of interest" description="Disordered" evidence="6">
    <location>
        <begin position="614"/>
        <end position="635"/>
    </location>
</feature>
<dbReference type="SUPFAM" id="SSF55785">
    <property type="entry name" value="PYP-like sensor domain (PAS domain)"/>
    <property type="match status" value="5"/>
</dbReference>
<dbReference type="InterPro" id="IPR036097">
    <property type="entry name" value="HisK_dim/P_sf"/>
</dbReference>
<dbReference type="OrthoDB" id="236031at2"/>
<dbReference type="Pfam" id="PF13426">
    <property type="entry name" value="PAS_9"/>
    <property type="match status" value="1"/>
</dbReference>
<dbReference type="InterPro" id="IPR000014">
    <property type="entry name" value="PAS"/>
</dbReference>
<dbReference type="NCBIfam" id="TIGR00229">
    <property type="entry name" value="sensory_box"/>
    <property type="match status" value="3"/>
</dbReference>
<evidence type="ECO:0000256" key="3">
    <source>
        <dbReference type="ARBA" id="ARBA00022553"/>
    </source>
</evidence>
<dbReference type="InterPro" id="IPR003018">
    <property type="entry name" value="GAF"/>
</dbReference>
<feature type="domain" description="PAS" evidence="8">
    <location>
        <begin position="440"/>
        <end position="496"/>
    </location>
</feature>
<feature type="domain" description="PAC" evidence="9">
    <location>
        <begin position="387"/>
        <end position="439"/>
    </location>
</feature>
<dbReference type="PROSITE" id="PS50112">
    <property type="entry name" value="PAS"/>
    <property type="match status" value="4"/>
</dbReference>
<dbReference type="CDD" id="cd00130">
    <property type="entry name" value="PAS"/>
    <property type="match status" value="3"/>
</dbReference>
<comment type="caution">
    <text evidence="10">The sequence shown here is derived from an EMBL/GenBank/DDBJ whole genome shotgun (WGS) entry which is preliminary data.</text>
</comment>
<feature type="domain" description="PAC" evidence="9">
    <location>
        <begin position="675"/>
        <end position="729"/>
    </location>
</feature>
<dbReference type="FunFam" id="3.30.450.20:FF:000099">
    <property type="entry name" value="Sensory box sensor histidine kinase"/>
    <property type="match status" value="1"/>
</dbReference>
<dbReference type="GO" id="GO:0000155">
    <property type="term" value="F:phosphorelay sensor kinase activity"/>
    <property type="evidence" value="ECO:0007669"/>
    <property type="project" value="InterPro"/>
</dbReference>
<dbReference type="InterPro" id="IPR035965">
    <property type="entry name" value="PAS-like_dom_sf"/>
</dbReference>
<keyword evidence="11" id="KW-1185">Reference proteome</keyword>
<feature type="domain" description="PAS" evidence="8">
    <location>
        <begin position="314"/>
        <end position="368"/>
    </location>
</feature>
<reference evidence="10 11" key="1">
    <citation type="submission" date="2019-02" db="EMBL/GenBank/DDBJ databases">
        <title>Deep-cultivation of Planctomycetes and their phenomic and genomic characterization uncovers novel biology.</title>
        <authorList>
            <person name="Wiegand S."/>
            <person name="Jogler M."/>
            <person name="Boedeker C."/>
            <person name="Pinto D."/>
            <person name="Vollmers J."/>
            <person name="Rivas-Marin E."/>
            <person name="Kohn T."/>
            <person name="Peeters S.H."/>
            <person name="Heuer A."/>
            <person name="Rast P."/>
            <person name="Oberbeckmann S."/>
            <person name="Bunk B."/>
            <person name="Jeske O."/>
            <person name="Meyerdierks A."/>
            <person name="Storesund J.E."/>
            <person name="Kallscheuer N."/>
            <person name="Luecker S."/>
            <person name="Lage O.M."/>
            <person name="Pohl T."/>
            <person name="Merkel B.J."/>
            <person name="Hornburger P."/>
            <person name="Mueller R.-W."/>
            <person name="Bruemmer F."/>
            <person name="Labrenz M."/>
            <person name="Spormann A.M."/>
            <person name="Op Den Camp H."/>
            <person name="Overmann J."/>
            <person name="Amann R."/>
            <person name="Jetten M.S.M."/>
            <person name="Mascher T."/>
            <person name="Medema M.H."/>
            <person name="Devos D.P."/>
            <person name="Kaster A.-K."/>
            <person name="Ovreas L."/>
            <person name="Rohde M."/>
            <person name="Galperin M.Y."/>
            <person name="Jogler C."/>
        </authorList>
    </citation>
    <scope>NUCLEOTIDE SEQUENCE [LARGE SCALE GENOMIC DNA]</scope>
    <source>
        <strain evidence="10 11">Q31b</strain>
    </source>
</reference>
<evidence type="ECO:0000256" key="4">
    <source>
        <dbReference type="ARBA" id="ARBA00022679"/>
    </source>
</evidence>
<dbReference type="Pfam" id="PF00989">
    <property type="entry name" value="PAS"/>
    <property type="match status" value="1"/>
</dbReference>
<dbReference type="Gene3D" id="3.30.565.10">
    <property type="entry name" value="Histidine kinase-like ATPase, C-terminal domain"/>
    <property type="match status" value="1"/>
</dbReference>
<dbReference type="Pfam" id="PF02518">
    <property type="entry name" value="HATPase_c"/>
    <property type="match status" value="1"/>
</dbReference>
<dbReference type="InterPro" id="IPR004358">
    <property type="entry name" value="Sig_transdc_His_kin-like_C"/>
</dbReference>